<feature type="transmembrane region" description="Helical" evidence="1">
    <location>
        <begin position="112"/>
        <end position="131"/>
    </location>
</feature>
<keyword evidence="1" id="KW-1133">Transmembrane helix</keyword>
<organism evidence="2 3">
    <name type="scientific">Bacteroides sedimenti</name>
    <dbReference type="NCBI Taxonomy" id="2136147"/>
    <lineage>
        <taxon>Bacteria</taxon>
        <taxon>Pseudomonadati</taxon>
        <taxon>Bacteroidota</taxon>
        <taxon>Bacteroidia</taxon>
        <taxon>Bacteroidales</taxon>
        <taxon>Bacteroidaceae</taxon>
        <taxon>Bacteroides</taxon>
    </lineage>
</organism>
<name>A0ABN6ZD98_9BACE</name>
<gene>
    <name evidence="2" type="ORF">BSYN_23240</name>
</gene>
<feature type="transmembrane region" description="Helical" evidence="1">
    <location>
        <begin position="67"/>
        <end position="85"/>
    </location>
</feature>
<dbReference type="EMBL" id="AP028055">
    <property type="protein sequence ID" value="BEH00060.1"/>
    <property type="molecule type" value="Genomic_DNA"/>
</dbReference>
<evidence type="ECO:0000313" key="2">
    <source>
        <dbReference type="EMBL" id="BEH00060.1"/>
    </source>
</evidence>
<feature type="transmembrane region" description="Helical" evidence="1">
    <location>
        <begin position="29"/>
        <end position="46"/>
    </location>
</feature>
<keyword evidence="3" id="KW-1185">Reference proteome</keyword>
<evidence type="ECO:0000256" key="1">
    <source>
        <dbReference type="SAM" id="Phobius"/>
    </source>
</evidence>
<accession>A0ABN6ZD98</accession>
<proteinExistence type="predicted"/>
<sequence length="137" mass="16840">MKYLNLKWFDYIYYRIYLAYSKTKDPDPWLYAINIVTVVQVFNFLLPPLCVIRISYSNYFNPNYDKLVKLCLVLLSGVLWIHNYYRYKKKTYEYLFKIWVNENKITKRRNGYFVLLYILISFFAPIIYIFIKKNLGM</sequence>
<reference evidence="2 3" key="1">
    <citation type="submission" date="2023-04" db="EMBL/GenBank/DDBJ databases">
        <title>Draft genome sequence of acteroides sedimenti strain YN3PY1.</title>
        <authorList>
            <person name="Yoshida N."/>
        </authorList>
    </citation>
    <scope>NUCLEOTIDE SEQUENCE [LARGE SCALE GENOMIC DNA]</scope>
    <source>
        <strain evidence="2 3">YN3PY1</strain>
    </source>
</reference>
<keyword evidence="1" id="KW-0812">Transmembrane</keyword>
<dbReference type="Proteomes" id="UP001496674">
    <property type="component" value="Chromosome"/>
</dbReference>
<keyword evidence="1" id="KW-0472">Membrane</keyword>
<protein>
    <submittedName>
        <fullName evidence="2">Uncharacterized protein</fullName>
    </submittedName>
</protein>
<evidence type="ECO:0000313" key="3">
    <source>
        <dbReference type="Proteomes" id="UP001496674"/>
    </source>
</evidence>